<evidence type="ECO:0000313" key="3">
    <source>
        <dbReference type="Proteomes" id="UP000019116"/>
    </source>
</evidence>
<dbReference type="Gramene" id="TraesARI2A03G00740370.1">
    <property type="protein sequence ID" value="TraesARI2A03G00740370.1.CDS1"/>
    <property type="gene ID" value="TraesARI2A03G00740370"/>
</dbReference>
<dbReference type="Gramene" id="TraesSYM2A03G00740290.1">
    <property type="protein sequence ID" value="TraesSYM2A03G00740290.1.CDS1"/>
    <property type="gene ID" value="TraesSYM2A03G00740290"/>
</dbReference>
<dbReference type="Gramene" id="TraesROB_scaffold_105168_01G000100.1">
    <property type="protein sequence ID" value="TraesROB_scaffold_105168_01G000100.1"/>
    <property type="gene ID" value="TraesROB_scaffold_105168_01G000100"/>
</dbReference>
<feature type="region of interest" description="Disordered" evidence="1">
    <location>
        <begin position="125"/>
        <end position="168"/>
    </location>
</feature>
<dbReference type="Gramene" id="TraesRN2A0100810700.1">
    <property type="protein sequence ID" value="TraesRN2A0100810700.1"/>
    <property type="gene ID" value="TraesRN2A0100810700"/>
</dbReference>
<protein>
    <submittedName>
        <fullName evidence="2">Uncharacterized protein</fullName>
    </submittedName>
</protein>
<organism evidence="2">
    <name type="scientific">Triticum aestivum</name>
    <name type="common">Wheat</name>
    <dbReference type="NCBI Taxonomy" id="4565"/>
    <lineage>
        <taxon>Eukaryota</taxon>
        <taxon>Viridiplantae</taxon>
        <taxon>Streptophyta</taxon>
        <taxon>Embryophyta</taxon>
        <taxon>Tracheophyta</taxon>
        <taxon>Spermatophyta</taxon>
        <taxon>Magnoliopsida</taxon>
        <taxon>Liliopsida</taxon>
        <taxon>Poales</taxon>
        <taxon>Poaceae</taxon>
        <taxon>BOP clade</taxon>
        <taxon>Pooideae</taxon>
        <taxon>Triticodae</taxon>
        <taxon>Triticeae</taxon>
        <taxon>Triticinae</taxon>
        <taxon>Triticum</taxon>
    </lineage>
</organism>
<dbReference type="Gramene" id="TraesMAC2A03G00731600.1">
    <property type="protein sequence ID" value="TraesMAC2A03G00731600.1.CDS1"/>
    <property type="gene ID" value="TraesMAC2A03G00731600"/>
</dbReference>
<reference evidence="2" key="2">
    <citation type="submission" date="2018-10" db="UniProtKB">
        <authorList>
            <consortium name="EnsemblPlants"/>
        </authorList>
    </citation>
    <scope>IDENTIFICATION</scope>
</reference>
<dbReference type="Gramene" id="TraesSTA2A03G00731090.1">
    <property type="protein sequence ID" value="TraesSTA2A03G00731090.1.CDS1"/>
    <property type="gene ID" value="TraesSTA2A03G00731090"/>
</dbReference>
<sequence length="168" mass="18386">MIRPTMAWEKAVQRFAKGEKEFTEGAEILRQFAAVTEADLAAGKLVPTREFAAATALAEETALRLLHRAEEEVGNAEHTAAAFVGRPGAEKLVEPLRSHAASVARLRTQAAEFAAFTRRMASLPVVEEPESSELRPRGGLTAGVEGSGRREQRTRRPNARYFGPEWSS</sequence>
<dbReference type="Gramene" id="TraesCS2A02G324400.1">
    <property type="protein sequence ID" value="TraesCS2A02G324400.1.cds1"/>
    <property type="gene ID" value="TraesCS2A02G324400"/>
</dbReference>
<dbReference type="Gramene" id="TraesLAC2A03G00736550.1">
    <property type="protein sequence ID" value="TraesLAC2A03G00736550.1.CDS1"/>
    <property type="gene ID" value="TraesLAC2A03G00736550"/>
</dbReference>
<dbReference type="Gramene" id="TraesPARA_EIv1.0_0382080.1">
    <property type="protein sequence ID" value="TraesPARA_EIv1.0_0382080.1.CDS1"/>
    <property type="gene ID" value="TraesPARA_EIv1.0_0382080"/>
</dbReference>
<reference evidence="2" key="1">
    <citation type="submission" date="2018-08" db="EMBL/GenBank/DDBJ databases">
        <authorList>
            <person name="Rossello M."/>
        </authorList>
    </citation>
    <scope>NUCLEOTIDE SEQUENCE [LARGE SCALE GENOMIC DNA]</scope>
    <source>
        <strain evidence="2">cv. Chinese Spring</strain>
    </source>
</reference>
<name>A0A3B6B1J0_WHEAT</name>
<dbReference type="Gramene" id="TraesNOR2A03G00742560.1">
    <property type="protein sequence ID" value="TraesNOR2A03G00742560.1.CDS1"/>
    <property type="gene ID" value="TraesNOR2A03G00742560"/>
</dbReference>
<dbReference type="Gramene" id="TraesWEE_scaffold_077532_01G000300.1">
    <property type="protein sequence ID" value="TraesWEE_scaffold_077532_01G000300.1"/>
    <property type="gene ID" value="TraesWEE_scaffold_077532_01G000300"/>
</dbReference>
<dbReference type="Gramene" id="TraesJAG2A03G00732970.1">
    <property type="protein sequence ID" value="TraesJAG2A03G00732970.1.CDS1"/>
    <property type="gene ID" value="TraesJAG2A03G00732970"/>
</dbReference>
<evidence type="ECO:0000256" key="1">
    <source>
        <dbReference type="SAM" id="MobiDB-lite"/>
    </source>
</evidence>
<proteinExistence type="predicted"/>
<evidence type="ECO:0000313" key="2">
    <source>
        <dbReference type="EnsemblPlants" id="TraesCS2A02G324400.1.cds1"/>
    </source>
</evidence>
<dbReference type="Proteomes" id="UP000019116">
    <property type="component" value="Chromosome 2A"/>
</dbReference>
<keyword evidence="3" id="KW-1185">Reference proteome</keyword>
<dbReference type="Gramene" id="TraesCS2A03G0833200.1">
    <property type="protein sequence ID" value="TraesCS2A03G0833200.1.CDS1"/>
    <property type="gene ID" value="TraesCS2A03G0833200"/>
</dbReference>
<dbReference type="Gramene" id="TraesCLE_scaffold_088991_01G000200.1">
    <property type="protein sequence ID" value="TraesCLE_scaffold_088991_01G000200.1"/>
    <property type="gene ID" value="TraesCLE_scaffold_088991_01G000200"/>
</dbReference>
<dbReference type="AlphaFoldDB" id="A0A3B6B1J0"/>
<dbReference type="Gramene" id="TraesJUL2A03G00737600.1">
    <property type="protein sequence ID" value="TraesJUL2A03G00737600.1.CDS1"/>
    <property type="gene ID" value="TraesJUL2A03G00737600"/>
</dbReference>
<accession>A0A3B6B1J0</accession>
<dbReference type="EnsemblPlants" id="TraesCS2A02G324400.1">
    <property type="protein sequence ID" value="TraesCS2A02G324400.1.cds1"/>
    <property type="gene ID" value="TraesCS2A02G324400"/>
</dbReference>
<dbReference type="Gramene" id="TraesCAD_scaffold_072718_01G000200.1">
    <property type="protein sequence ID" value="TraesCAD_scaffold_072718_01G000200.1"/>
    <property type="gene ID" value="TraesCAD_scaffold_072718_01G000200"/>
</dbReference>